<dbReference type="InterPro" id="IPR006143">
    <property type="entry name" value="RND_pump_MFP"/>
</dbReference>
<name>A0ABY6D6M8_9RHOB</name>
<comment type="similarity">
    <text evidence="1">Belongs to the membrane fusion protein (MFP) (TC 8.A.1) family.</text>
</comment>
<evidence type="ECO:0000313" key="3">
    <source>
        <dbReference type="EMBL" id="UXX81797.1"/>
    </source>
</evidence>
<keyword evidence="2" id="KW-0732">Signal</keyword>
<accession>A0ABY6D6M8</accession>
<dbReference type="Gene3D" id="2.40.50.100">
    <property type="match status" value="1"/>
</dbReference>
<dbReference type="SUPFAM" id="SSF111369">
    <property type="entry name" value="HlyD-like secretion proteins"/>
    <property type="match status" value="1"/>
</dbReference>
<dbReference type="Gene3D" id="2.40.420.20">
    <property type="match status" value="1"/>
</dbReference>
<feature type="signal peptide" evidence="2">
    <location>
        <begin position="1"/>
        <end position="20"/>
    </location>
</feature>
<feature type="chain" id="PRO_5045111062" evidence="2">
    <location>
        <begin position="21"/>
        <end position="350"/>
    </location>
</feature>
<dbReference type="NCBIfam" id="TIGR01730">
    <property type="entry name" value="RND_mfp"/>
    <property type="match status" value="1"/>
</dbReference>
<keyword evidence="4" id="KW-1185">Reference proteome</keyword>
<dbReference type="Proteomes" id="UP001064087">
    <property type="component" value="Chromosome"/>
</dbReference>
<reference evidence="3" key="1">
    <citation type="submission" date="2022-10" db="EMBL/GenBank/DDBJ databases">
        <title>Roseovarius pelagicus sp. nov., isolated from Arctic seawater.</title>
        <authorList>
            <person name="Hong Y.W."/>
            <person name="Hwang C.Y."/>
        </authorList>
    </citation>
    <scope>NUCLEOTIDE SEQUENCE</scope>
    <source>
        <strain evidence="3">HL-MP18</strain>
    </source>
</reference>
<organism evidence="3 4">
    <name type="scientific">Roseovarius pelagicus</name>
    <dbReference type="NCBI Taxonomy" id="2980108"/>
    <lineage>
        <taxon>Bacteria</taxon>
        <taxon>Pseudomonadati</taxon>
        <taxon>Pseudomonadota</taxon>
        <taxon>Alphaproteobacteria</taxon>
        <taxon>Rhodobacterales</taxon>
        <taxon>Roseobacteraceae</taxon>
        <taxon>Roseovarius</taxon>
    </lineage>
</organism>
<protein>
    <submittedName>
        <fullName evidence="3">Efflux RND transporter periplasmic adaptor subunit</fullName>
    </submittedName>
</protein>
<proteinExistence type="inferred from homology"/>
<dbReference type="Gene3D" id="2.40.30.170">
    <property type="match status" value="1"/>
</dbReference>
<evidence type="ECO:0000313" key="4">
    <source>
        <dbReference type="Proteomes" id="UP001064087"/>
    </source>
</evidence>
<evidence type="ECO:0000256" key="1">
    <source>
        <dbReference type="ARBA" id="ARBA00009477"/>
    </source>
</evidence>
<dbReference type="PANTHER" id="PTHR30469:SF20">
    <property type="entry name" value="EFFLUX RND TRANSPORTER PERIPLASMIC ADAPTOR SUBUNIT"/>
    <property type="match status" value="1"/>
</dbReference>
<dbReference type="PANTHER" id="PTHR30469">
    <property type="entry name" value="MULTIDRUG RESISTANCE PROTEIN MDTA"/>
    <property type="match status" value="1"/>
</dbReference>
<dbReference type="EMBL" id="CP106738">
    <property type="protein sequence ID" value="UXX81797.1"/>
    <property type="molecule type" value="Genomic_DNA"/>
</dbReference>
<evidence type="ECO:0000256" key="2">
    <source>
        <dbReference type="SAM" id="SignalP"/>
    </source>
</evidence>
<sequence length="350" mass="37268">MTRWIWPALMSAALALPAMAQDTSEASMTLKPVKLMTVETGSSATVRKFFGHVVARQTVDLAFQVSGQVETIPVVEGETVPKGALIAQLDLETFQLAFDQAKLQQEQADRTVERLAKLSDASASQVRREDADTDAALARIAVANAKNALEHATLHAPFDALVANRDVANFTTVNAGTPVARLHDMSELRIEIDVPEVLFQRAGEDPDVTVTAKFPISDEEFPLEVREYNAETSEIGQTFRLTFGMPPPAGMRILPGSSATITARLNSGETGIFVPATAVATAADGATSVLAFLPGEDDTGTLSRIAVTISAGPNGKFMVTGVEPGTEIVVAGVNTLDDGMRVRRFSGFPN</sequence>
<dbReference type="RefSeq" id="WP_263046913.1">
    <property type="nucleotide sequence ID" value="NZ_CP106738.1"/>
</dbReference>
<dbReference type="Gene3D" id="1.10.287.470">
    <property type="entry name" value="Helix hairpin bin"/>
    <property type="match status" value="1"/>
</dbReference>
<gene>
    <name evidence="3" type="ORF">N7U68_11750</name>
</gene>